<sequence>MRVVTSVDCILSSSSTSQSKHKYFMFLQYLPIENIKFYGESVSSLAEVLVIALQMMLNYITRRSRRKKTKETIFSTRARFINLKTLNSLEGFLYVLDHNISFLNLVSIYYKSFRLKYQKKSKNRKT</sequence>
<proteinExistence type="predicted"/>
<keyword evidence="3" id="KW-1185">Reference proteome</keyword>
<dbReference type="EMBL" id="CVRI01000020">
    <property type="protein sequence ID" value="CRK90987.1"/>
    <property type="molecule type" value="Genomic_DNA"/>
</dbReference>
<evidence type="ECO:0000313" key="2">
    <source>
        <dbReference type="EMBL" id="CRK90987.1"/>
    </source>
</evidence>
<reference evidence="2 3" key="1">
    <citation type="submission" date="2015-04" db="EMBL/GenBank/DDBJ databases">
        <authorList>
            <person name="Syromyatnikov M.Y."/>
            <person name="Popov V.N."/>
        </authorList>
    </citation>
    <scope>NUCLEOTIDE SEQUENCE [LARGE SCALE GENOMIC DNA]</scope>
</reference>
<dbReference type="Proteomes" id="UP000183832">
    <property type="component" value="Unassembled WGS sequence"/>
</dbReference>
<keyword evidence="1" id="KW-1133">Transmembrane helix</keyword>
<gene>
    <name evidence="2" type="ORF">CLUMA_CG004675</name>
</gene>
<name>A0A1J1HSM1_9DIPT</name>
<keyword evidence="1" id="KW-0472">Membrane</keyword>
<protein>
    <submittedName>
        <fullName evidence="2">CLUMA_CG004675, isoform A</fullName>
    </submittedName>
</protein>
<evidence type="ECO:0000313" key="3">
    <source>
        <dbReference type="Proteomes" id="UP000183832"/>
    </source>
</evidence>
<organism evidence="2 3">
    <name type="scientific">Clunio marinus</name>
    <dbReference type="NCBI Taxonomy" id="568069"/>
    <lineage>
        <taxon>Eukaryota</taxon>
        <taxon>Metazoa</taxon>
        <taxon>Ecdysozoa</taxon>
        <taxon>Arthropoda</taxon>
        <taxon>Hexapoda</taxon>
        <taxon>Insecta</taxon>
        <taxon>Pterygota</taxon>
        <taxon>Neoptera</taxon>
        <taxon>Endopterygota</taxon>
        <taxon>Diptera</taxon>
        <taxon>Nematocera</taxon>
        <taxon>Chironomoidea</taxon>
        <taxon>Chironomidae</taxon>
        <taxon>Clunio</taxon>
    </lineage>
</organism>
<accession>A0A1J1HSM1</accession>
<evidence type="ECO:0000256" key="1">
    <source>
        <dbReference type="SAM" id="Phobius"/>
    </source>
</evidence>
<keyword evidence="1" id="KW-0812">Transmembrane</keyword>
<dbReference type="AlphaFoldDB" id="A0A1J1HSM1"/>
<feature type="transmembrane region" description="Helical" evidence="1">
    <location>
        <begin position="43"/>
        <end position="60"/>
    </location>
</feature>